<reference evidence="1 2" key="1">
    <citation type="submission" date="2020-01" db="EMBL/GenBank/DDBJ databases">
        <title>Paenibacillus soybeanensis sp. nov. isolated from the nodules of soybean (Glycine max(L.) Merr).</title>
        <authorList>
            <person name="Wang H."/>
        </authorList>
    </citation>
    <scope>NUCLEOTIDE SEQUENCE [LARGE SCALE GENOMIC DNA]</scope>
    <source>
        <strain evidence="1 2">DSM 23054</strain>
    </source>
</reference>
<dbReference type="AlphaFoldDB" id="A0A7X4YPN3"/>
<dbReference type="RefSeq" id="WP_161698805.1">
    <property type="nucleotide sequence ID" value="NZ_JAAAMU010000006.1"/>
</dbReference>
<dbReference type="EMBL" id="JAAAMU010000006">
    <property type="protein sequence ID" value="NBC70163.1"/>
    <property type="molecule type" value="Genomic_DNA"/>
</dbReference>
<dbReference type="OrthoDB" id="2603162at2"/>
<proteinExistence type="predicted"/>
<name>A0A7X4YPN3_9BACL</name>
<evidence type="ECO:0000313" key="1">
    <source>
        <dbReference type="EMBL" id="NBC70163.1"/>
    </source>
</evidence>
<organism evidence="1 2">
    <name type="scientific">Paenibacillus sacheonensis</name>
    <dbReference type="NCBI Taxonomy" id="742054"/>
    <lineage>
        <taxon>Bacteria</taxon>
        <taxon>Bacillati</taxon>
        <taxon>Bacillota</taxon>
        <taxon>Bacilli</taxon>
        <taxon>Bacillales</taxon>
        <taxon>Paenibacillaceae</taxon>
        <taxon>Paenibacillus</taxon>
    </lineage>
</organism>
<dbReference type="Proteomes" id="UP000558113">
    <property type="component" value="Unassembled WGS sequence"/>
</dbReference>
<protein>
    <submittedName>
        <fullName evidence="1">Uncharacterized protein</fullName>
    </submittedName>
</protein>
<comment type="caution">
    <text evidence="1">The sequence shown here is derived from an EMBL/GenBank/DDBJ whole genome shotgun (WGS) entry which is preliminary data.</text>
</comment>
<evidence type="ECO:0000313" key="2">
    <source>
        <dbReference type="Proteomes" id="UP000558113"/>
    </source>
</evidence>
<sequence>MKNALFMTVEASHSLNFLVYLQNSFLNKHHTDAGEVKFPYTGWNNEFLSYSAFAAAFKELWNDVIDKIAANPVHDLHLFHQHEAGFHEKLFQPGNAGRLAYDELHKSFQVWWGSFAGSFALEGSISNDDHHDVYSRLAEYLAATNTEPSRTLKISLVYDAFPLGGLEVMPFYAVATVREFRLRRDREALVARLRTSVEGG</sequence>
<keyword evidence="2" id="KW-1185">Reference proteome</keyword>
<accession>A0A7X4YPN3</accession>
<gene>
    <name evidence="1" type="ORF">GT003_14285</name>
</gene>